<dbReference type="AlphaFoldDB" id="A0A3A4APK4"/>
<feature type="transmembrane region" description="Helical" evidence="1">
    <location>
        <begin position="45"/>
        <end position="64"/>
    </location>
</feature>
<comment type="caution">
    <text evidence="2">The sequence shown here is derived from an EMBL/GenBank/DDBJ whole genome shotgun (WGS) entry which is preliminary data.</text>
</comment>
<proteinExistence type="predicted"/>
<feature type="transmembrane region" description="Helical" evidence="1">
    <location>
        <begin position="20"/>
        <end position="38"/>
    </location>
</feature>
<evidence type="ECO:0000313" key="2">
    <source>
        <dbReference type="EMBL" id="RJL23208.1"/>
    </source>
</evidence>
<keyword evidence="3" id="KW-1185">Reference proteome</keyword>
<accession>A0A3A4APK4</accession>
<reference evidence="2 3" key="1">
    <citation type="submission" date="2018-09" db="EMBL/GenBank/DDBJ databases">
        <title>YIM 75507 draft genome.</title>
        <authorList>
            <person name="Tang S."/>
            <person name="Feng Y."/>
        </authorList>
    </citation>
    <scope>NUCLEOTIDE SEQUENCE [LARGE SCALE GENOMIC DNA]</scope>
    <source>
        <strain evidence="2 3">YIM 75507</strain>
    </source>
</reference>
<keyword evidence="1" id="KW-1133">Transmembrane helix</keyword>
<name>A0A3A4APK4_9ACTN</name>
<protein>
    <submittedName>
        <fullName evidence="2">Uncharacterized protein</fullName>
    </submittedName>
</protein>
<evidence type="ECO:0000256" key="1">
    <source>
        <dbReference type="SAM" id="Phobius"/>
    </source>
</evidence>
<keyword evidence="1" id="KW-0812">Transmembrane</keyword>
<dbReference type="Proteomes" id="UP000265768">
    <property type="component" value="Unassembled WGS sequence"/>
</dbReference>
<sequence>MVAVIVALWGRSWVLFSAPYLVLFVLAYLTGLILLALLRIRPDWLRALVAAGAVYAIASVTPFVDTMTHYPYHVIRCGGLPVVATGFAAAMSYNVPGDEDYAVTPFDETFFCTEKEAKTAGYDHDDF</sequence>
<organism evidence="2 3">
    <name type="scientific">Bailinhaonella thermotolerans</name>
    <dbReference type="NCBI Taxonomy" id="1070861"/>
    <lineage>
        <taxon>Bacteria</taxon>
        <taxon>Bacillati</taxon>
        <taxon>Actinomycetota</taxon>
        <taxon>Actinomycetes</taxon>
        <taxon>Streptosporangiales</taxon>
        <taxon>Streptosporangiaceae</taxon>
        <taxon>Bailinhaonella</taxon>
    </lineage>
</organism>
<keyword evidence="1" id="KW-0472">Membrane</keyword>
<dbReference type="EMBL" id="QZEY01000019">
    <property type="protein sequence ID" value="RJL23208.1"/>
    <property type="molecule type" value="Genomic_DNA"/>
</dbReference>
<gene>
    <name evidence="2" type="ORF">D5H75_33060</name>
</gene>
<evidence type="ECO:0000313" key="3">
    <source>
        <dbReference type="Proteomes" id="UP000265768"/>
    </source>
</evidence>